<evidence type="ECO:0000313" key="3">
    <source>
        <dbReference type="Proteomes" id="UP000003781"/>
    </source>
</evidence>
<gene>
    <name evidence="2" type="ORF">CY0110_15115</name>
</gene>
<proteinExistence type="predicted"/>
<dbReference type="OrthoDB" id="9764216at2"/>
<feature type="region of interest" description="Disordered" evidence="1">
    <location>
        <begin position="98"/>
        <end position="118"/>
    </location>
</feature>
<feature type="compositionally biased region" description="Basic and acidic residues" evidence="1">
    <location>
        <begin position="98"/>
        <end position="114"/>
    </location>
</feature>
<sequence length="405" mass="46915">MNPHHLPLYYLFNALRRQGWSLGIDDYVTAVKLLETGIIVGNSRIGEETEKRDLEQLCSWLWAKSPQQEEIIYQLCQQIRVNYSVKLPFLDSVTKVPETTKNKDKPQVPQKKEPPLLPPRRLFQSEIEKDYSIPLNQPTGEVAQAVKLTELDDDSQKSHRSFVFLREYFPVTQRQMKQCWRSLRRLVREGKPEELDIEATIHKVSQIGIFTEPVLRPRRTNCSDLILLVDQMGSMVPFHYLSRQLIETAQRGGKLRKTDVYYFHNCPRDYLFQEPSLFEKMSLTDVFANLDNRAVALIISDAGAARHHYDRDRIEQTQTFLKQLRTAVRYCAWLNPMPRDTWEQTSASVIAQFIPMFSLSRNGLNAAISVLRGRSLSSLSLDKKQEALEEIFVSYSKGGDFNDKS</sequence>
<reference evidence="2 3" key="1">
    <citation type="submission" date="2007-03" db="EMBL/GenBank/DDBJ databases">
        <authorList>
            <person name="Stal L."/>
            <person name="Ferriera S."/>
            <person name="Johnson J."/>
            <person name="Kravitz S."/>
            <person name="Beeson K."/>
            <person name="Sutton G."/>
            <person name="Rogers Y.-H."/>
            <person name="Friedman R."/>
            <person name="Frazier M."/>
            <person name="Venter J.C."/>
        </authorList>
    </citation>
    <scope>NUCLEOTIDE SEQUENCE [LARGE SCALE GENOMIC DNA]</scope>
    <source>
        <strain evidence="2 3">CCY0110</strain>
    </source>
</reference>
<name>A3ITZ2_9CHRO</name>
<dbReference type="AlphaFoldDB" id="A3ITZ2"/>
<dbReference type="PANTHER" id="PTHR39338:SF7">
    <property type="entry name" value="BLL6692 PROTEIN"/>
    <property type="match status" value="1"/>
</dbReference>
<dbReference type="InterPro" id="IPR008912">
    <property type="entry name" value="Uncharacterised_CoxE"/>
</dbReference>
<organism evidence="2 3">
    <name type="scientific">Crocosphaera chwakensis CCY0110</name>
    <dbReference type="NCBI Taxonomy" id="391612"/>
    <lineage>
        <taxon>Bacteria</taxon>
        <taxon>Bacillati</taxon>
        <taxon>Cyanobacteriota</taxon>
        <taxon>Cyanophyceae</taxon>
        <taxon>Oscillatoriophycideae</taxon>
        <taxon>Chroococcales</taxon>
        <taxon>Aphanothecaceae</taxon>
        <taxon>Crocosphaera</taxon>
        <taxon>Crocosphaera chwakensis</taxon>
    </lineage>
</organism>
<accession>A3ITZ2</accession>
<evidence type="ECO:0008006" key="4">
    <source>
        <dbReference type="Google" id="ProtNLM"/>
    </source>
</evidence>
<dbReference type="RefSeq" id="WP_008276847.1">
    <property type="nucleotide sequence ID" value="NZ_AAXW01000031.1"/>
</dbReference>
<dbReference type="eggNOG" id="COG3825">
    <property type="taxonomic scope" value="Bacteria"/>
</dbReference>
<dbReference type="Pfam" id="PF05762">
    <property type="entry name" value="VWA_CoxE"/>
    <property type="match status" value="1"/>
</dbReference>
<keyword evidence="3" id="KW-1185">Reference proteome</keyword>
<comment type="caution">
    <text evidence="2">The sequence shown here is derived from an EMBL/GenBank/DDBJ whole genome shotgun (WGS) entry which is preliminary data.</text>
</comment>
<evidence type="ECO:0000313" key="2">
    <source>
        <dbReference type="EMBL" id="EAZ90087.1"/>
    </source>
</evidence>
<dbReference type="Proteomes" id="UP000003781">
    <property type="component" value="Unassembled WGS sequence"/>
</dbReference>
<dbReference type="PANTHER" id="PTHR39338">
    <property type="entry name" value="BLL5662 PROTEIN-RELATED"/>
    <property type="match status" value="1"/>
</dbReference>
<dbReference type="EMBL" id="AAXW01000031">
    <property type="protein sequence ID" value="EAZ90087.1"/>
    <property type="molecule type" value="Genomic_DNA"/>
</dbReference>
<protein>
    <recommendedName>
        <fullName evidence="4">VWA containing CoxE family protein</fullName>
    </recommendedName>
</protein>
<evidence type="ECO:0000256" key="1">
    <source>
        <dbReference type="SAM" id="MobiDB-lite"/>
    </source>
</evidence>